<feature type="domain" description="BZIP" evidence="16">
    <location>
        <begin position="255"/>
        <end position="318"/>
    </location>
</feature>
<evidence type="ECO:0000256" key="4">
    <source>
        <dbReference type="ARBA" id="ARBA00022824"/>
    </source>
</evidence>
<feature type="compositionally biased region" description="Low complexity" evidence="15">
    <location>
        <begin position="102"/>
        <end position="121"/>
    </location>
</feature>
<accession>A0AAV6USX4</accession>
<dbReference type="PANTHER" id="PTHR45996">
    <property type="entry name" value="AGAP001464-PB"/>
    <property type="match status" value="1"/>
</dbReference>
<keyword evidence="10" id="KW-0010">Activator</keyword>
<dbReference type="FunFam" id="1.20.5.170:FF:000042">
    <property type="entry name" value="Cyclic AMP-responsive element-binding protein 3-like protein 3"/>
    <property type="match status" value="1"/>
</dbReference>
<dbReference type="PRINTS" id="PR00041">
    <property type="entry name" value="LEUZIPPRCREB"/>
</dbReference>
<dbReference type="AlphaFoldDB" id="A0AAV6USX4"/>
<dbReference type="Proteomes" id="UP000827092">
    <property type="component" value="Unassembled WGS sequence"/>
</dbReference>
<feature type="region of interest" description="Disordered" evidence="15">
    <location>
        <begin position="90"/>
        <end position="121"/>
    </location>
</feature>
<comment type="subcellular location">
    <subcellularLocation>
        <location evidence="1">Endoplasmic reticulum membrane</location>
        <topology evidence="1">Single-pass type II membrane protein</topology>
    </subcellularLocation>
</comment>
<gene>
    <name evidence="17" type="ORF">JTE90_014767</name>
</gene>
<evidence type="ECO:0000256" key="13">
    <source>
        <dbReference type="ARBA" id="ARBA00023242"/>
    </source>
</evidence>
<dbReference type="GO" id="GO:0000981">
    <property type="term" value="F:DNA-binding transcription factor activity, RNA polymerase II-specific"/>
    <property type="evidence" value="ECO:0007669"/>
    <property type="project" value="TreeGrafter"/>
</dbReference>
<sequence>MTHIIESGFSNLGLPTDMNATGDEILDILFDKDDPLLKDIDCFMGEDIADLNQIPNGLLQPFENANNTTDFWNSFLKDVAKEDYMCNIDVPANGNPETDSASHYSTTTSPRSSSSGSDNMESSIFNDTVCMDTVVNMDSMAGTYPELHDYGRSSTVQHVSESSIDLGADVVVITTEALSNEDSSHSVIEVPEIIIKKTTGKSTSGRKKRSLDEDLSLFDLGHDLIHLTEDEKRLINKEGLHIPTHLPLTRAEERELKRIRRKIRNKQSAQESRKRKKEYVDGLENRVKVCTSENFRLQKKVQVLENQQKSLLDKIKQLQAIISNTGSKTAQNSTCLMVLLLSLALLLLPSLFPSSIQSKSIVQQENELPEPPVTTGTTRALLSARESEVSQELSEESLNKSQEEFSIQHGGEYSAPLDSKLFQRLDEVDLRPPKRYRVTEHYTLDPPGYFDSEGDYILQNNSKCLLNDSQCLLNESKTLSDESKLNVKKEIDSFTSVETKSSLGEDVDSSIKIGSFAFPKQVKGILPNKTRPSATEGFVLENDESIIELFENGQVRKVAFR</sequence>
<evidence type="ECO:0000256" key="8">
    <source>
        <dbReference type="ARBA" id="ARBA00023125"/>
    </source>
</evidence>
<keyword evidence="14" id="KW-0175">Coiled coil</keyword>
<dbReference type="SMART" id="SM00338">
    <property type="entry name" value="BRLZ"/>
    <property type="match status" value="1"/>
</dbReference>
<evidence type="ECO:0000256" key="11">
    <source>
        <dbReference type="ARBA" id="ARBA00023163"/>
    </source>
</evidence>
<evidence type="ECO:0000259" key="16">
    <source>
        <dbReference type="PROSITE" id="PS50217"/>
    </source>
</evidence>
<evidence type="ECO:0000256" key="6">
    <source>
        <dbReference type="ARBA" id="ARBA00022989"/>
    </source>
</evidence>
<keyword evidence="13" id="KW-0539">Nucleus</keyword>
<dbReference type="InterPro" id="IPR004827">
    <property type="entry name" value="bZIP"/>
</dbReference>
<evidence type="ECO:0000256" key="2">
    <source>
        <dbReference type="ARBA" id="ARBA00009050"/>
    </source>
</evidence>
<feature type="coiled-coil region" evidence="14">
    <location>
        <begin position="249"/>
        <end position="321"/>
    </location>
</feature>
<evidence type="ECO:0000256" key="5">
    <source>
        <dbReference type="ARBA" id="ARBA00022968"/>
    </source>
</evidence>
<dbReference type="GO" id="GO:0000978">
    <property type="term" value="F:RNA polymerase II cis-regulatory region sequence-specific DNA binding"/>
    <property type="evidence" value="ECO:0007669"/>
    <property type="project" value="TreeGrafter"/>
</dbReference>
<evidence type="ECO:0000256" key="7">
    <source>
        <dbReference type="ARBA" id="ARBA00023015"/>
    </source>
</evidence>
<keyword evidence="3" id="KW-0812">Transmembrane</keyword>
<dbReference type="SUPFAM" id="SSF57959">
    <property type="entry name" value="Leucine zipper domain"/>
    <property type="match status" value="1"/>
</dbReference>
<keyword evidence="8" id="KW-0238">DNA-binding</keyword>
<dbReference type="GO" id="GO:0005634">
    <property type="term" value="C:nucleus"/>
    <property type="evidence" value="ECO:0007669"/>
    <property type="project" value="TreeGrafter"/>
</dbReference>
<protein>
    <recommendedName>
        <fullName evidence="16">BZIP domain-containing protein</fullName>
    </recommendedName>
</protein>
<dbReference type="PROSITE" id="PS00036">
    <property type="entry name" value="BZIP_BASIC"/>
    <property type="match status" value="1"/>
</dbReference>
<name>A0AAV6USX4_9ARAC</name>
<keyword evidence="18" id="KW-1185">Reference proteome</keyword>
<keyword evidence="12" id="KW-0325">Glycoprotein</keyword>
<reference evidence="17 18" key="1">
    <citation type="journal article" date="2022" name="Nat. Ecol. Evol.">
        <title>A masculinizing supergene underlies an exaggerated male reproductive morph in a spider.</title>
        <authorList>
            <person name="Hendrickx F."/>
            <person name="De Corte Z."/>
            <person name="Sonet G."/>
            <person name="Van Belleghem S.M."/>
            <person name="Kostlbacher S."/>
            <person name="Vangestel C."/>
        </authorList>
    </citation>
    <scope>NUCLEOTIDE SEQUENCE [LARGE SCALE GENOMIC DNA]</scope>
    <source>
        <strain evidence="17">W744_W776</strain>
    </source>
</reference>
<evidence type="ECO:0000313" key="17">
    <source>
        <dbReference type="EMBL" id="KAG8186695.1"/>
    </source>
</evidence>
<evidence type="ECO:0000256" key="9">
    <source>
        <dbReference type="ARBA" id="ARBA00023136"/>
    </source>
</evidence>
<proteinExistence type="inferred from homology"/>
<keyword evidence="4" id="KW-0256">Endoplasmic reticulum</keyword>
<dbReference type="GO" id="GO:0005789">
    <property type="term" value="C:endoplasmic reticulum membrane"/>
    <property type="evidence" value="ECO:0007669"/>
    <property type="project" value="UniProtKB-SubCell"/>
</dbReference>
<evidence type="ECO:0000256" key="3">
    <source>
        <dbReference type="ARBA" id="ARBA00022692"/>
    </source>
</evidence>
<keyword evidence="11" id="KW-0804">Transcription</keyword>
<comment type="caution">
    <text evidence="17">The sequence shown here is derived from an EMBL/GenBank/DDBJ whole genome shotgun (WGS) entry which is preliminary data.</text>
</comment>
<dbReference type="Gene3D" id="1.20.5.170">
    <property type="match status" value="1"/>
</dbReference>
<dbReference type="EMBL" id="JAFNEN010000294">
    <property type="protein sequence ID" value="KAG8186695.1"/>
    <property type="molecule type" value="Genomic_DNA"/>
</dbReference>
<dbReference type="PROSITE" id="PS50217">
    <property type="entry name" value="BZIP"/>
    <property type="match status" value="1"/>
</dbReference>
<evidence type="ECO:0000313" key="18">
    <source>
        <dbReference type="Proteomes" id="UP000827092"/>
    </source>
</evidence>
<evidence type="ECO:0000256" key="1">
    <source>
        <dbReference type="ARBA" id="ARBA00004648"/>
    </source>
</evidence>
<dbReference type="CDD" id="cd14689">
    <property type="entry name" value="bZIP_CREB3"/>
    <property type="match status" value="1"/>
</dbReference>
<keyword evidence="6" id="KW-1133">Transmembrane helix</keyword>
<dbReference type="PANTHER" id="PTHR45996:SF3">
    <property type="entry name" value="CREB-H TRANSCRIPTION FACTOR HOMOLOG LET-607"/>
    <property type="match status" value="1"/>
</dbReference>
<comment type="similarity">
    <text evidence="2">Belongs to the bZIP family. ATF subfamily.</text>
</comment>
<keyword evidence="5" id="KW-0735">Signal-anchor</keyword>
<dbReference type="InterPro" id="IPR046347">
    <property type="entry name" value="bZIP_sf"/>
</dbReference>
<evidence type="ECO:0000256" key="14">
    <source>
        <dbReference type="SAM" id="Coils"/>
    </source>
</evidence>
<dbReference type="Pfam" id="PF00170">
    <property type="entry name" value="bZIP_1"/>
    <property type="match status" value="1"/>
</dbReference>
<dbReference type="InterPro" id="IPR051381">
    <property type="entry name" value="CREB_ATF_subfamily"/>
</dbReference>
<keyword evidence="7" id="KW-0805">Transcription regulation</keyword>
<evidence type="ECO:0000256" key="12">
    <source>
        <dbReference type="ARBA" id="ARBA00023180"/>
    </source>
</evidence>
<keyword evidence="9" id="KW-0472">Membrane</keyword>
<evidence type="ECO:0000256" key="15">
    <source>
        <dbReference type="SAM" id="MobiDB-lite"/>
    </source>
</evidence>
<organism evidence="17 18">
    <name type="scientific">Oedothorax gibbosus</name>
    <dbReference type="NCBI Taxonomy" id="931172"/>
    <lineage>
        <taxon>Eukaryota</taxon>
        <taxon>Metazoa</taxon>
        <taxon>Ecdysozoa</taxon>
        <taxon>Arthropoda</taxon>
        <taxon>Chelicerata</taxon>
        <taxon>Arachnida</taxon>
        <taxon>Araneae</taxon>
        <taxon>Araneomorphae</taxon>
        <taxon>Entelegynae</taxon>
        <taxon>Araneoidea</taxon>
        <taxon>Linyphiidae</taxon>
        <taxon>Erigoninae</taxon>
        <taxon>Oedothorax</taxon>
    </lineage>
</organism>
<evidence type="ECO:0000256" key="10">
    <source>
        <dbReference type="ARBA" id="ARBA00023159"/>
    </source>
</evidence>